<proteinExistence type="predicted"/>
<reference evidence="1 2" key="1">
    <citation type="journal article" date="2015" name="Fungal Genet. Biol.">
        <title>Evolution of novel wood decay mechanisms in Agaricales revealed by the genome sequences of Fistulina hepatica and Cylindrobasidium torrendii.</title>
        <authorList>
            <person name="Floudas D."/>
            <person name="Held B.W."/>
            <person name="Riley R."/>
            <person name="Nagy L.G."/>
            <person name="Koehler G."/>
            <person name="Ransdell A.S."/>
            <person name="Younus H."/>
            <person name="Chow J."/>
            <person name="Chiniquy J."/>
            <person name="Lipzen A."/>
            <person name="Tritt A."/>
            <person name="Sun H."/>
            <person name="Haridas S."/>
            <person name="LaButti K."/>
            <person name="Ohm R.A."/>
            <person name="Kues U."/>
            <person name="Blanchette R.A."/>
            <person name="Grigoriev I.V."/>
            <person name="Minto R.E."/>
            <person name="Hibbett D.S."/>
        </authorList>
    </citation>
    <scope>NUCLEOTIDE SEQUENCE [LARGE SCALE GENOMIC DNA]</scope>
    <source>
        <strain evidence="1 2">FP15055 ss-10</strain>
    </source>
</reference>
<evidence type="ECO:0000313" key="2">
    <source>
        <dbReference type="Proteomes" id="UP000054007"/>
    </source>
</evidence>
<feature type="non-terminal residue" evidence="1">
    <location>
        <position position="1"/>
    </location>
</feature>
<protein>
    <submittedName>
        <fullName evidence="1">Uncharacterized protein</fullName>
    </submittedName>
</protein>
<dbReference type="Proteomes" id="UP000054007">
    <property type="component" value="Unassembled WGS sequence"/>
</dbReference>
<gene>
    <name evidence="1" type="ORF">CYLTODRAFT_461923</name>
</gene>
<dbReference type="AlphaFoldDB" id="A0A0D7AQF4"/>
<sequence>QRNRRALHIVSDRRDWDKLLPGFTDDEYRPKKTYLGRVDEKKPSYAVDGRGEAHRVVFGPCMVDTFPHLKTSEIYDQRIRLPHTPMLGPEPKARAENLEEEEKNTGLSNGVASIKVRDSAGRPTPSGRMQAPLVSTLLGANACRKTVEKDCSWQHPSKIVIYGSAACVGELSNRIAWDMDVFYERRAFLLSVWPESIDIDVAAGPTVSAQILAGAL</sequence>
<keyword evidence="2" id="KW-1185">Reference proteome</keyword>
<accession>A0A0D7AQF4</accession>
<dbReference type="EMBL" id="KN881479">
    <property type="protein sequence ID" value="KIY60593.1"/>
    <property type="molecule type" value="Genomic_DNA"/>
</dbReference>
<evidence type="ECO:0000313" key="1">
    <source>
        <dbReference type="EMBL" id="KIY60593.1"/>
    </source>
</evidence>
<organism evidence="1 2">
    <name type="scientific">Cylindrobasidium torrendii FP15055 ss-10</name>
    <dbReference type="NCBI Taxonomy" id="1314674"/>
    <lineage>
        <taxon>Eukaryota</taxon>
        <taxon>Fungi</taxon>
        <taxon>Dikarya</taxon>
        <taxon>Basidiomycota</taxon>
        <taxon>Agaricomycotina</taxon>
        <taxon>Agaricomycetes</taxon>
        <taxon>Agaricomycetidae</taxon>
        <taxon>Agaricales</taxon>
        <taxon>Marasmiineae</taxon>
        <taxon>Physalacriaceae</taxon>
        <taxon>Cylindrobasidium</taxon>
    </lineage>
</organism>
<name>A0A0D7AQF4_9AGAR</name>